<feature type="domain" description="Ammonium transporter AmtB-like" evidence="10">
    <location>
        <begin position="39"/>
        <end position="422"/>
    </location>
</feature>
<keyword evidence="6 8" id="KW-0472">Membrane</keyword>
<keyword evidence="12" id="KW-1185">Reference proteome</keyword>
<dbReference type="GO" id="GO:0005886">
    <property type="term" value="C:plasma membrane"/>
    <property type="evidence" value="ECO:0007669"/>
    <property type="project" value="UniProtKB-SubCell"/>
</dbReference>
<feature type="transmembrane region" description="Helical" evidence="8">
    <location>
        <begin position="116"/>
        <end position="138"/>
    </location>
</feature>
<evidence type="ECO:0000256" key="5">
    <source>
        <dbReference type="ARBA" id="ARBA00022989"/>
    </source>
</evidence>
<dbReference type="SUPFAM" id="SSF111352">
    <property type="entry name" value="Ammonium transporter"/>
    <property type="match status" value="1"/>
</dbReference>
<comment type="subcellular location">
    <subcellularLocation>
        <location evidence="8">Cell membrane</location>
        <topology evidence="8">Multi-pass membrane protein</topology>
    </subcellularLocation>
    <subcellularLocation>
        <location evidence="1">Membrane</location>
        <topology evidence="1">Multi-pass membrane protein</topology>
    </subcellularLocation>
</comment>
<dbReference type="Pfam" id="PF00909">
    <property type="entry name" value="Ammonium_transp"/>
    <property type="match status" value="1"/>
</dbReference>
<feature type="transmembrane region" description="Helical" evidence="8">
    <location>
        <begin position="305"/>
        <end position="325"/>
    </location>
</feature>
<dbReference type="PRINTS" id="PR00342">
    <property type="entry name" value="RHESUSRHD"/>
</dbReference>
<keyword evidence="9" id="KW-0732">Signal</keyword>
<dbReference type="AlphaFoldDB" id="A0A1U9K3N1"/>
<feature type="chain" id="PRO_5012482477" description="Ammonium transporter" evidence="9">
    <location>
        <begin position="25"/>
        <end position="468"/>
    </location>
</feature>
<evidence type="ECO:0000256" key="6">
    <source>
        <dbReference type="ARBA" id="ARBA00023136"/>
    </source>
</evidence>
<accession>A0A1U9K3N1</accession>
<dbReference type="InterPro" id="IPR029020">
    <property type="entry name" value="Ammonium/urea_transptr"/>
</dbReference>
<feature type="transmembrane region" description="Helical" evidence="8">
    <location>
        <begin position="376"/>
        <end position="399"/>
    </location>
</feature>
<feature type="transmembrane region" description="Helical" evidence="8">
    <location>
        <begin position="40"/>
        <end position="63"/>
    </location>
</feature>
<dbReference type="NCBIfam" id="TIGR00836">
    <property type="entry name" value="amt"/>
    <property type="match status" value="1"/>
</dbReference>
<feature type="signal peptide" evidence="9">
    <location>
        <begin position="1"/>
        <end position="24"/>
    </location>
</feature>
<evidence type="ECO:0000313" key="11">
    <source>
        <dbReference type="EMBL" id="AQS54649.1"/>
    </source>
</evidence>
<dbReference type="InterPro" id="IPR024041">
    <property type="entry name" value="NH4_transpt_AmtB-like_dom"/>
</dbReference>
<dbReference type="RefSeq" id="WP_077718468.1">
    <property type="nucleotide sequence ID" value="NZ_CP019699.1"/>
</dbReference>
<keyword evidence="5 8" id="KW-1133">Transmembrane helix</keyword>
<feature type="transmembrane region" description="Helical" evidence="8">
    <location>
        <begin position="179"/>
        <end position="200"/>
    </location>
</feature>
<name>A0A1U9K3N1_9BACL</name>
<dbReference type="GO" id="GO:0008519">
    <property type="term" value="F:ammonium channel activity"/>
    <property type="evidence" value="ECO:0007669"/>
    <property type="project" value="InterPro"/>
</dbReference>
<protein>
    <recommendedName>
        <fullName evidence="8">Ammonium transporter</fullName>
    </recommendedName>
</protein>
<evidence type="ECO:0000256" key="3">
    <source>
        <dbReference type="ARBA" id="ARBA00022448"/>
    </source>
</evidence>
<feature type="transmembrane region" description="Helical" evidence="8">
    <location>
        <begin position="220"/>
        <end position="237"/>
    </location>
</feature>
<dbReference type="OrthoDB" id="9814202at2"/>
<gene>
    <name evidence="11" type="ORF">B0W44_01470</name>
</gene>
<dbReference type="Proteomes" id="UP000188603">
    <property type="component" value="Chromosome"/>
</dbReference>
<dbReference type="InterPro" id="IPR002229">
    <property type="entry name" value="RhesusRHD"/>
</dbReference>
<feature type="transmembrane region" description="Helical" evidence="8">
    <location>
        <begin position="75"/>
        <end position="96"/>
    </location>
</feature>
<keyword evidence="7 8" id="KW-0924">Ammonia transport</keyword>
<reference evidence="11 12" key="1">
    <citation type="journal article" date="2015" name="Int. J. Syst. Evol. Microbiol.">
        <title>Novibacillus thermophilus gen. nov., sp. nov., a Gram-staining-negative and moderately thermophilic member of the family Thermoactinomycetaceae.</title>
        <authorList>
            <person name="Yang G."/>
            <person name="Chen J."/>
            <person name="Zhou S."/>
        </authorList>
    </citation>
    <scope>NUCLEOTIDE SEQUENCE [LARGE SCALE GENOMIC DNA]</scope>
    <source>
        <strain evidence="11 12">SG-1</strain>
    </source>
</reference>
<dbReference type="PANTHER" id="PTHR11730:SF89">
    <property type="entry name" value="AMMONIUM TRANSPORTER SLL0108-RELATED"/>
    <property type="match status" value="1"/>
</dbReference>
<evidence type="ECO:0000256" key="7">
    <source>
        <dbReference type="ARBA" id="ARBA00023177"/>
    </source>
</evidence>
<sequence>MTQKVLTGSIVGLSLCFIHTSALAADVSGETLKVSMDTMWMLIGALLVFLMHAGFAMLESGFTRSKNTLNILMKNVLTISLGALVYFVIGYGIMFGTDVASFIGSDGFFPGVEEDIGFFVFQAMFAATCATIISGAVAERIKLSSYLLLTIAFTAFIYPVVGHWVWSDGWLAKLGFTDFAGSTVVHMTGALGALVAVKFLGGRIGKYEGDKVNVIPGHNIPLGALGVLLLWFGWFGFNGGSTLEADPVLLPLIVTTTMLSASSGVVSSAVYSLIKYKRIDASLTLNGALAGLVGITAGTADVSPVGAIVIGLVAGVVLVESVQLIDRKFRLDDPVGAIAVHGVCGAWGTLAVGLFATDGGLFYGGGVSLLGIQAVGILAVTAWTIVLTTVVLGIMCLIYPIRVPEEEEIEGLDFAEHGSSAYDDRGSFSHYPFFDSARFGEGLVQRLNSLEEKQRDGTPATSPLLPSE</sequence>
<keyword evidence="4 8" id="KW-0812">Transmembrane</keyword>
<feature type="transmembrane region" description="Helical" evidence="8">
    <location>
        <begin position="337"/>
        <end position="356"/>
    </location>
</feature>
<dbReference type="STRING" id="1471761.B0W44_01470"/>
<dbReference type="InterPro" id="IPR001905">
    <property type="entry name" value="Ammonium_transpt"/>
</dbReference>
<proteinExistence type="inferred from homology"/>
<comment type="similarity">
    <text evidence="2 8">Belongs to the ammonia transporter channel (TC 1.A.11.2) family.</text>
</comment>
<evidence type="ECO:0000313" key="12">
    <source>
        <dbReference type="Proteomes" id="UP000188603"/>
    </source>
</evidence>
<dbReference type="EMBL" id="CP019699">
    <property type="protein sequence ID" value="AQS54649.1"/>
    <property type="molecule type" value="Genomic_DNA"/>
</dbReference>
<feature type="transmembrane region" description="Helical" evidence="8">
    <location>
        <begin position="281"/>
        <end position="299"/>
    </location>
</feature>
<dbReference type="FunFam" id="1.10.3430.10:FF:000008">
    <property type="entry name" value="Ammonium transporter"/>
    <property type="match status" value="1"/>
</dbReference>
<evidence type="ECO:0000256" key="8">
    <source>
        <dbReference type="RuleBase" id="RU362002"/>
    </source>
</evidence>
<evidence type="ECO:0000256" key="2">
    <source>
        <dbReference type="ARBA" id="ARBA00005887"/>
    </source>
</evidence>
<feature type="transmembrane region" description="Helical" evidence="8">
    <location>
        <begin position="145"/>
        <end position="167"/>
    </location>
</feature>
<dbReference type="KEGG" id="ntr:B0W44_01470"/>
<evidence type="ECO:0000256" key="9">
    <source>
        <dbReference type="SAM" id="SignalP"/>
    </source>
</evidence>
<feature type="transmembrane region" description="Helical" evidence="8">
    <location>
        <begin position="249"/>
        <end position="274"/>
    </location>
</feature>
<evidence type="ECO:0000256" key="1">
    <source>
        <dbReference type="ARBA" id="ARBA00004141"/>
    </source>
</evidence>
<dbReference type="Gene3D" id="1.10.3430.10">
    <property type="entry name" value="Ammonium transporter AmtB like domains"/>
    <property type="match status" value="1"/>
</dbReference>
<dbReference type="PANTHER" id="PTHR11730">
    <property type="entry name" value="AMMONIUM TRANSPORTER"/>
    <property type="match status" value="1"/>
</dbReference>
<keyword evidence="3 8" id="KW-0813">Transport</keyword>
<evidence type="ECO:0000259" key="10">
    <source>
        <dbReference type="Pfam" id="PF00909"/>
    </source>
</evidence>
<evidence type="ECO:0000256" key="4">
    <source>
        <dbReference type="ARBA" id="ARBA00022692"/>
    </source>
</evidence>
<dbReference type="GO" id="GO:0097272">
    <property type="term" value="P:ammonium homeostasis"/>
    <property type="evidence" value="ECO:0007669"/>
    <property type="project" value="TreeGrafter"/>
</dbReference>
<organism evidence="11 12">
    <name type="scientific">Novibacillus thermophilus</name>
    <dbReference type="NCBI Taxonomy" id="1471761"/>
    <lineage>
        <taxon>Bacteria</taxon>
        <taxon>Bacillati</taxon>
        <taxon>Bacillota</taxon>
        <taxon>Bacilli</taxon>
        <taxon>Bacillales</taxon>
        <taxon>Thermoactinomycetaceae</taxon>
        <taxon>Novibacillus</taxon>
    </lineage>
</organism>